<gene>
    <name evidence="1" type="ORF">BQ8794_70269</name>
</gene>
<reference evidence="2" key="1">
    <citation type="submission" date="2017-01" db="EMBL/GenBank/DDBJ databases">
        <authorList>
            <person name="Brunel B."/>
        </authorList>
    </citation>
    <scope>NUCLEOTIDE SEQUENCE [LARGE SCALE GENOMIC DNA]</scope>
</reference>
<protein>
    <submittedName>
        <fullName evidence="1">Uncharacterized protein</fullName>
    </submittedName>
</protein>
<organism evidence="1 2">
    <name type="scientific">Mesorhizobium prunaredense</name>
    <dbReference type="NCBI Taxonomy" id="1631249"/>
    <lineage>
        <taxon>Bacteria</taxon>
        <taxon>Pseudomonadati</taxon>
        <taxon>Pseudomonadota</taxon>
        <taxon>Alphaproteobacteria</taxon>
        <taxon>Hyphomicrobiales</taxon>
        <taxon>Phyllobacteriaceae</taxon>
        <taxon>Mesorhizobium</taxon>
    </lineage>
</organism>
<evidence type="ECO:0000313" key="2">
    <source>
        <dbReference type="Proteomes" id="UP000188388"/>
    </source>
</evidence>
<evidence type="ECO:0000313" key="1">
    <source>
        <dbReference type="EMBL" id="SIT59339.1"/>
    </source>
</evidence>
<keyword evidence="2" id="KW-1185">Reference proteome</keyword>
<dbReference type="EMBL" id="FTPD01000067">
    <property type="protein sequence ID" value="SIT59339.1"/>
    <property type="molecule type" value="Genomic_DNA"/>
</dbReference>
<name>A0A1R3VHD6_9HYPH</name>
<sequence length="50" mass="5345">MRACAQKDSALGMAYCQINFGPSYPVVSAADPDKIIAAVRRGHQALDSIH</sequence>
<proteinExistence type="predicted"/>
<dbReference type="Proteomes" id="UP000188388">
    <property type="component" value="Unassembled WGS sequence"/>
</dbReference>
<accession>A0A1R3VHD6</accession>
<dbReference type="AlphaFoldDB" id="A0A1R3VHD6"/>